<dbReference type="Proteomes" id="UP000694892">
    <property type="component" value="Chromosome 4L"/>
</dbReference>
<sequence length="101" mass="11532">MVVHPAEVYGPHKDEHPYRQHTVVRVASHSNHHIYLSSPGPIAHLAYLGFWELEALVGCPADYYCRPVSPQLMSYRSLSTATCLQWSYRWFNMCISPSTLA</sequence>
<evidence type="ECO:0000313" key="1">
    <source>
        <dbReference type="EMBL" id="OCT84470.1"/>
    </source>
</evidence>
<accession>A0A974HNK8</accession>
<dbReference type="AlphaFoldDB" id="A0A974HNK8"/>
<protein>
    <submittedName>
        <fullName evidence="1">Uncharacterized protein</fullName>
    </submittedName>
</protein>
<name>A0A974HNK8_XENLA</name>
<organism evidence="1 2">
    <name type="scientific">Xenopus laevis</name>
    <name type="common">African clawed frog</name>
    <dbReference type="NCBI Taxonomy" id="8355"/>
    <lineage>
        <taxon>Eukaryota</taxon>
        <taxon>Metazoa</taxon>
        <taxon>Chordata</taxon>
        <taxon>Craniata</taxon>
        <taxon>Vertebrata</taxon>
        <taxon>Euteleostomi</taxon>
        <taxon>Amphibia</taxon>
        <taxon>Batrachia</taxon>
        <taxon>Anura</taxon>
        <taxon>Pipoidea</taxon>
        <taxon>Pipidae</taxon>
        <taxon>Xenopodinae</taxon>
        <taxon>Xenopus</taxon>
        <taxon>Xenopus</taxon>
    </lineage>
</organism>
<proteinExistence type="predicted"/>
<evidence type="ECO:0000313" key="2">
    <source>
        <dbReference type="Proteomes" id="UP000694892"/>
    </source>
</evidence>
<reference evidence="2" key="1">
    <citation type="journal article" date="2016" name="Nature">
        <title>Genome evolution in the allotetraploid frog Xenopus laevis.</title>
        <authorList>
            <person name="Session A.M."/>
            <person name="Uno Y."/>
            <person name="Kwon T."/>
            <person name="Chapman J.A."/>
            <person name="Toyoda A."/>
            <person name="Takahashi S."/>
            <person name="Fukui A."/>
            <person name="Hikosaka A."/>
            <person name="Suzuki A."/>
            <person name="Kondo M."/>
            <person name="van Heeringen S.J."/>
            <person name="Quigley I."/>
            <person name="Heinz S."/>
            <person name="Ogino H."/>
            <person name="Ochi H."/>
            <person name="Hellsten U."/>
            <person name="Lyons J.B."/>
            <person name="Simakov O."/>
            <person name="Putnam N."/>
            <person name="Stites J."/>
            <person name="Kuroki Y."/>
            <person name="Tanaka T."/>
            <person name="Michiue T."/>
            <person name="Watanabe M."/>
            <person name="Bogdanovic O."/>
            <person name="Lister R."/>
            <person name="Georgiou G."/>
            <person name="Paranjpe S.S."/>
            <person name="van Kruijsbergen I."/>
            <person name="Shu S."/>
            <person name="Carlson J."/>
            <person name="Kinoshita T."/>
            <person name="Ohta Y."/>
            <person name="Mawaribuchi S."/>
            <person name="Jenkins J."/>
            <person name="Grimwood J."/>
            <person name="Schmutz J."/>
            <person name="Mitros T."/>
            <person name="Mozaffari S.V."/>
            <person name="Suzuki Y."/>
            <person name="Haramoto Y."/>
            <person name="Yamamoto T.S."/>
            <person name="Takagi C."/>
            <person name="Heald R."/>
            <person name="Miller K."/>
            <person name="Haudenschild C."/>
            <person name="Kitzman J."/>
            <person name="Nakayama T."/>
            <person name="Izutsu Y."/>
            <person name="Robert J."/>
            <person name="Fortriede J."/>
            <person name="Burns K."/>
            <person name="Lotay V."/>
            <person name="Karimi K."/>
            <person name="Yasuoka Y."/>
            <person name="Dichmann D.S."/>
            <person name="Flajnik M.F."/>
            <person name="Houston D.W."/>
            <person name="Shendure J."/>
            <person name="DuPasquier L."/>
            <person name="Vize P.D."/>
            <person name="Zorn A.M."/>
            <person name="Ito M."/>
            <person name="Marcotte E.M."/>
            <person name="Wallingford J.B."/>
            <person name="Ito Y."/>
            <person name="Asashima M."/>
            <person name="Ueno N."/>
            <person name="Matsuda Y."/>
            <person name="Veenstra G.J."/>
            <person name="Fujiyama A."/>
            <person name="Harland R.M."/>
            <person name="Taira M."/>
            <person name="Rokhsar D.S."/>
        </authorList>
    </citation>
    <scope>NUCLEOTIDE SEQUENCE [LARGE SCALE GENOMIC DNA]</scope>
    <source>
        <strain evidence="2">J</strain>
    </source>
</reference>
<dbReference type="EMBL" id="CM004472">
    <property type="protein sequence ID" value="OCT84470.1"/>
    <property type="molecule type" value="Genomic_DNA"/>
</dbReference>
<gene>
    <name evidence="1" type="ORF">XELAEV_18022623mg</name>
</gene>